<dbReference type="PANTHER" id="PTHR16046">
    <property type="entry name" value="SMC5-SMC6 COMPLEX LOCALIZATION FACTOR 2"/>
    <property type="match status" value="1"/>
</dbReference>
<organism evidence="4 5">
    <name type="scientific">Phrynosoma platyrhinos</name>
    <name type="common">Desert horned lizard</name>
    <dbReference type="NCBI Taxonomy" id="52577"/>
    <lineage>
        <taxon>Eukaryota</taxon>
        <taxon>Metazoa</taxon>
        <taxon>Chordata</taxon>
        <taxon>Craniata</taxon>
        <taxon>Vertebrata</taxon>
        <taxon>Euteleostomi</taxon>
        <taxon>Lepidosauria</taxon>
        <taxon>Squamata</taxon>
        <taxon>Bifurcata</taxon>
        <taxon>Unidentata</taxon>
        <taxon>Episquamata</taxon>
        <taxon>Toxicofera</taxon>
        <taxon>Iguania</taxon>
        <taxon>Phrynosomatidae</taxon>
        <taxon>Phrynosomatinae</taxon>
        <taxon>Phrynosoma</taxon>
    </lineage>
</organism>
<dbReference type="InterPro" id="IPR026161">
    <property type="entry name" value="FAM178"/>
</dbReference>
<proteinExistence type="inferred from homology"/>
<dbReference type="InterPro" id="IPR044276">
    <property type="entry name" value="CANIN_dom"/>
</dbReference>
<name>A0ABQ7T0P7_PHRPL</name>
<dbReference type="InterPro" id="IPR018247">
    <property type="entry name" value="EF_Hand_1_Ca_BS"/>
</dbReference>
<dbReference type="PROSITE" id="PS00018">
    <property type="entry name" value="EF_HAND_1"/>
    <property type="match status" value="1"/>
</dbReference>
<reference evidence="4 5" key="1">
    <citation type="journal article" date="2022" name="Gigascience">
        <title>A chromosome-level genome assembly and annotation of the desert horned lizard, Phrynosoma platyrhinos, provides insight into chromosomal rearrangements among reptiles.</title>
        <authorList>
            <person name="Koochekian N."/>
            <person name="Ascanio A."/>
            <person name="Farleigh K."/>
            <person name="Card D.C."/>
            <person name="Schield D.R."/>
            <person name="Castoe T.A."/>
            <person name="Jezkova T."/>
        </authorList>
    </citation>
    <scope>NUCLEOTIDE SEQUENCE [LARGE SCALE GENOMIC DNA]</scope>
    <source>
        <strain evidence="4">NK-2021</strain>
    </source>
</reference>
<evidence type="ECO:0000313" key="4">
    <source>
        <dbReference type="EMBL" id="KAH0623090.1"/>
    </source>
</evidence>
<dbReference type="Pfam" id="PF14816">
    <property type="entry name" value="CANIN"/>
    <property type="match status" value="1"/>
</dbReference>
<feature type="region of interest" description="Disordered" evidence="2">
    <location>
        <begin position="1"/>
        <end position="20"/>
    </location>
</feature>
<dbReference type="PANTHER" id="PTHR16046:SF11">
    <property type="entry name" value="PROTEIN FAM178B"/>
    <property type="match status" value="1"/>
</dbReference>
<comment type="similarity">
    <text evidence="1">Belongs to the FAM178 family.</text>
</comment>
<protein>
    <recommendedName>
        <fullName evidence="3">Coiled-coil SMC6 And NSE5 INteracting (CANIN) domain-containing protein</fullName>
    </recommendedName>
</protein>
<sequence>METEGQDLPSQETSLVPLPPKTSYSKEMFNTWRDIRWFQIPLSSLRKPKAGLFSFTFQSSLQRYQQLRKTKRLKNDNRRCLRAGKAGGRKSHSSHRKGYQASRNMNMRLQKCRSSTSFLLKRYIFHPRIPQEQGKEPDCCSSKKLREINLGSDEEDLALEVHSLPCVPPSACPTAEAAGSSDSELQIWDGARSPLEDDDRFPPDWTPPRIEFLNNEVPPSLSPAPRPASRSQSWEEMPDITQGSSELQMEIATQASTPAANIFPSLQESIDMQLKEPESGEMLSPDHPLSSSCQMVNEEQEGGTVTLEEQTQADHERAFDQEEPSPIHPLSIVHFRSSISTISNEFSERLTCESDLEGESLTLSRMSSTCIISASMDELSDDPGRLTQDSDMEEDTDDDGLLSLEELLWTNDTKPSSEEPNTMVTRCVEQTQKNEELERSLGAKLPLSSSLSSTEVAKESEEDGALFPEAHRLFLEQFPINRDTIPTLHPGESIFWFPPYARTTLLLDTTGLEPQNQIERLFFR</sequence>
<gene>
    <name evidence="4" type="ORF">JD844_031032</name>
</gene>
<dbReference type="Proteomes" id="UP000826234">
    <property type="component" value="Unassembled WGS sequence"/>
</dbReference>
<dbReference type="EMBL" id="JAIPUX010003283">
    <property type="protein sequence ID" value="KAH0623090.1"/>
    <property type="molecule type" value="Genomic_DNA"/>
</dbReference>
<evidence type="ECO:0000256" key="2">
    <source>
        <dbReference type="SAM" id="MobiDB-lite"/>
    </source>
</evidence>
<accession>A0ABQ7T0P7</accession>
<evidence type="ECO:0000259" key="3">
    <source>
        <dbReference type="Pfam" id="PF14816"/>
    </source>
</evidence>
<evidence type="ECO:0000256" key="1">
    <source>
        <dbReference type="ARBA" id="ARBA00010311"/>
    </source>
</evidence>
<feature type="domain" description="Coiled-coil SMC6 And NSE5 INteracting (CANIN)" evidence="3">
    <location>
        <begin position="428"/>
        <end position="523"/>
    </location>
</feature>
<comment type="caution">
    <text evidence="4">The sequence shown here is derived from an EMBL/GenBank/DDBJ whole genome shotgun (WGS) entry which is preliminary data.</text>
</comment>
<feature type="region of interest" description="Disordered" evidence="2">
    <location>
        <begin position="377"/>
        <end position="397"/>
    </location>
</feature>
<feature type="region of interest" description="Disordered" evidence="2">
    <location>
        <begin position="213"/>
        <end position="236"/>
    </location>
</feature>
<evidence type="ECO:0000313" key="5">
    <source>
        <dbReference type="Proteomes" id="UP000826234"/>
    </source>
</evidence>
<keyword evidence="5" id="KW-1185">Reference proteome</keyword>